<protein>
    <submittedName>
        <fullName evidence="3">Membrane-bound lytic murein transglycosylase D</fullName>
    </submittedName>
</protein>
<dbReference type="OrthoDB" id="9815002at2"/>
<dbReference type="RefSeq" id="WP_073096029.1">
    <property type="nucleotide sequence ID" value="NZ_FRCY01000011.1"/>
</dbReference>
<dbReference type="SUPFAM" id="SSF54106">
    <property type="entry name" value="LysM domain"/>
    <property type="match status" value="2"/>
</dbReference>
<evidence type="ECO:0000313" key="4">
    <source>
        <dbReference type="Proteomes" id="UP000184513"/>
    </source>
</evidence>
<dbReference type="AlphaFoldDB" id="A0A1M7PWV1"/>
<sequence length="465" mass="53727">MREGFFCKIVGLIGVSGLFLQQAVAQDASVLLADREDETQETVLPYYDYDHIPDFTYEEVEKRISEMDTDMPFELNETIFAFIDYFTVRNRDYTRMVLARQEMYFPMFDEVLSRHDMPEDIKYLAIIESGLNPRARSRVGAIGLWQFMPATGKEYQLYINSHVDDRMDPEKSTDAAIRYLKALNRRFNSWELALAAYNCGPGNVNKAIRRSGGKRTFWGIYRYLPRETRSYIPQFQAIMYVLRHADKHNLILEEPAYTVDHEKVTLGTGFTFENLAKHTGLCLEDLELLNPSLLRSEVPEFGKNISLNVPRYQHAYITENMDWLVDSLETTQQRYLASLPEKEEKPLHNITYRVRSGDVLGKIAQRYGVSVNQLKNWNNLYSNTIRIGQVLHIYQDSDTFEKSLASSQQQNSDSDNSAGKMYTVQPGDSLWLISRKLDGVTIDQLKKLNNLNNNQIKPGQKLKIG</sequence>
<dbReference type="PROSITE" id="PS00922">
    <property type="entry name" value="TRANSGLYCOSYLASE"/>
    <property type="match status" value="1"/>
</dbReference>
<evidence type="ECO:0000313" key="3">
    <source>
        <dbReference type="EMBL" id="SHN22009.1"/>
    </source>
</evidence>
<keyword evidence="4" id="KW-1185">Reference proteome</keyword>
<dbReference type="CDD" id="cd00118">
    <property type="entry name" value="LysM"/>
    <property type="match status" value="2"/>
</dbReference>
<gene>
    <name evidence="3" type="ORF">SAMN04488057_11179</name>
</gene>
<feature type="domain" description="LysM" evidence="2">
    <location>
        <begin position="350"/>
        <end position="393"/>
    </location>
</feature>
<dbReference type="Gene3D" id="3.10.350.10">
    <property type="entry name" value="LysM domain"/>
    <property type="match status" value="2"/>
</dbReference>
<comment type="similarity">
    <text evidence="1">Belongs to the transglycosylase Slt family.</text>
</comment>
<dbReference type="STRING" id="388280.SAMN04488057_11179"/>
<accession>A0A1M7PWV1</accession>
<evidence type="ECO:0000259" key="2">
    <source>
        <dbReference type="PROSITE" id="PS51782"/>
    </source>
</evidence>
<dbReference type="Pfam" id="PF01464">
    <property type="entry name" value="SLT"/>
    <property type="match status" value="1"/>
</dbReference>
<name>A0A1M7PWV1_9BACT</name>
<feature type="domain" description="LysM" evidence="2">
    <location>
        <begin position="420"/>
        <end position="464"/>
    </location>
</feature>
<dbReference type="PANTHER" id="PTHR33734:SF22">
    <property type="entry name" value="MEMBRANE-BOUND LYTIC MUREIN TRANSGLYCOSYLASE D"/>
    <property type="match status" value="1"/>
</dbReference>
<dbReference type="Gene3D" id="1.10.530.10">
    <property type="match status" value="1"/>
</dbReference>
<proteinExistence type="inferred from homology"/>
<dbReference type="SUPFAM" id="SSF53955">
    <property type="entry name" value="Lysozyme-like"/>
    <property type="match status" value="1"/>
</dbReference>
<organism evidence="3 4">
    <name type="scientific">Cyclobacterium lianum</name>
    <dbReference type="NCBI Taxonomy" id="388280"/>
    <lineage>
        <taxon>Bacteria</taxon>
        <taxon>Pseudomonadati</taxon>
        <taxon>Bacteroidota</taxon>
        <taxon>Cytophagia</taxon>
        <taxon>Cytophagales</taxon>
        <taxon>Cyclobacteriaceae</taxon>
        <taxon>Cyclobacterium</taxon>
    </lineage>
</organism>
<dbReference type="InterPro" id="IPR008258">
    <property type="entry name" value="Transglycosylase_SLT_dom_1"/>
</dbReference>
<dbReference type="GO" id="GO:0016020">
    <property type="term" value="C:membrane"/>
    <property type="evidence" value="ECO:0007669"/>
    <property type="project" value="InterPro"/>
</dbReference>
<reference evidence="3 4" key="1">
    <citation type="submission" date="2016-11" db="EMBL/GenBank/DDBJ databases">
        <authorList>
            <person name="Jaros S."/>
            <person name="Januszkiewicz K."/>
            <person name="Wedrychowicz H."/>
        </authorList>
    </citation>
    <scope>NUCLEOTIDE SEQUENCE [LARGE SCALE GENOMIC DNA]</scope>
    <source>
        <strain evidence="3 4">CGMCC 1.6102</strain>
    </source>
</reference>
<dbReference type="PROSITE" id="PS51782">
    <property type="entry name" value="LYSM"/>
    <property type="match status" value="2"/>
</dbReference>
<dbReference type="SMART" id="SM00257">
    <property type="entry name" value="LysM"/>
    <property type="match status" value="2"/>
</dbReference>
<evidence type="ECO:0000256" key="1">
    <source>
        <dbReference type="ARBA" id="ARBA00007734"/>
    </source>
</evidence>
<dbReference type="InterPro" id="IPR036779">
    <property type="entry name" value="LysM_dom_sf"/>
</dbReference>
<dbReference type="InterPro" id="IPR023346">
    <property type="entry name" value="Lysozyme-like_dom_sf"/>
</dbReference>
<dbReference type="InterPro" id="IPR000189">
    <property type="entry name" value="Transglyc_AS"/>
</dbReference>
<dbReference type="Pfam" id="PF01476">
    <property type="entry name" value="LysM"/>
    <property type="match status" value="2"/>
</dbReference>
<dbReference type="GO" id="GO:0000270">
    <property type="term" value="P:peptidoglycan metabolic process"/>
    <property type="evidence" value="ECO:0007669"/>
    <property type="project" value="InterPro"/>
</dbReference>
<dbReference type="CDD" id="cd16894">
    <property type="entry name" value="MltD-like"/>
    <property type="match status" value="1"/>
</dbReference>
<dbReference type="EMBL" id="FRCY01000011">
    <property type="protein sequence ID" value="SHN22009.1"/>
    <property type="molecule type" value="Genomic_DNA"/>
</dbReference>
<dbReference type="PANTHER" id="PTHR33734">
    <property type="entry name" value="LYSM DOMAIN-CONTAINING GPI-ANCHORED PROTEIN 2"/>
    <property type="match status" value="1"/>
</dbReference>
<dbReference type="GO" id="GO:0008932">
    <property type="term" value="F:lytic endotransglycosylase activity"/>
    <property type="evidence" value="ECO:0007669"/>
    <property type="project" value="TreeGrafter"/>
</dbReference>
<dbReference type="InterPro" id="IPR018392">
    <property type="entry name" value="LysM"/>
</dbReference>
<dbReference type="Proteomes" id="UP000184513">
    <property type="component" value="Unassembled WGS sequence"/>
</dbReference>